<evidence type="ECO:0000259" key="12">
    <source>
        <dbReference type="PROSITE" id="PS50261"/>
    </source>
</evidence>
<dbReference type="InParanoid" id="A0A6J2XJW7"/>
<feature type="transmembrane region" description="Helical" evidence="10">
    <location>
        <begin position="558"/>
        <end position="577"/>
    </location>
</feature>
<evidence type="ECO:0000256" key="6">
    <source>
        <dbReference type="ARBA" id="ARBA00023040"/>
    </source>
</evidence>
<evidence type="ECO:0000256" key="2">
    <source>
        <dbReference type="ARBA" id="ARBA00008979"/>
    </source>
</evidence>
<dbReference type="GO" id="GO:0005886">
    <property type="term" value="C:plasma membrane"/>
    <property type="evidence" value="ECO:0007669"/>
    <property type="project" value="TreeGrafter"/>
</dbReference>
<dbReference type="KEGG" id="soy:115878755"/>
<dbReference type="GO" id="GO:0007166">
    <property type="term" value="P:cell surface receptor signaling pathway"/>
    <property type="evidence" value="ECO:0007669"/>
    <property type="project" value="InterPro"/>
</dbReference>
<feature type="transmembrane region" description="Helical" evidence="10">
    <location>
        <begin position="309"/>
        <end position="328"/>
    </location>
</feature>
<comment type="subcellular location">
    <subcellularLocation>
        <location evidence="1">Endomembrane system</location>
        <topology evidence="1">Multi-pass membrane protein</topology>
    </subcellularLocation>
</comment>
<feature type="transmembrane region" description="Helical" evidence="10">
    <location>
        <begin position="520"/>
        <end position="543"/>
    </location>
</feature>
<keyword evidence="9" id="KW-0807">Transducer</keyword>
<dbReference type="InterPro" id="IPR017981">
    <property type="entry name" value="GPCR_2-like_7TM"/>
</dbReference>
<dbReference type="Gene3D" id="2.170.180.11">
    <property type="entry name" value="Methuselah ectodomain, domain 2"/>
    <property type="match status" value="1"/>
</dbReference>
<feature type="chain" id="PRO_5026671735" evidence="11">
    <location>
        <begin position="20"/>
        <end position="629"/>
    </location>
</feature>
<feature type="transmembrane region" description="Helical" evidence="10">
    <location>
        <begin position="373"/>
        <end position="395"/>
    </location>
</feature>
<dbReference type="PROSITE" id="PS50261">
    <property type="entry name" value="G_PROTEIN_RECEP_F2_4"/>
    <property type="match status" value="1"/>
</dbReference>
<keyword evidence="7 10" id="KW-0472">Membrane</keyword>
<dbReference type="GO" id="GO:0008528">
    <property type="term" value="F:G protein-coupled peptide receptor activity"/>
    <property type="evidence" value="ECO:0007669"/>
    <property type="project" value="TreeGrafter"/>
</dbReference>
<dbReference type="Pfam" id="PF00002">
    <property type="entry name" value="7tm_2"/>
    <property type="match status" value="1"/>
</dbReference>
<dbReference type="SUPFAM" id="SSF63877">
    <property type="entry name" value="Methuselah ectodomain"/>
    <property type="match status" value="1"/>
</dbReference>
<dbReference type="InterPro" id="IPR051384">
    <property type="entry name" value="Mth_GPCR"/>
</dbReference>
<dbReference type="RefSeq" id="XP_030751205.1">
    <property type="nucleotide sequence ID" value="XM_030895345.1"/>
</dbReference>
<evidence type="ECO:0000313" key="14">
    <source>
        <dbReference type="RefSeq" id="XP_030751205.1"/>
    </source>
</evidence>
<dbReference type="OrthoDB" id="6134459at2759"/>
<keyword evidence="4 11" id="KW-0732">Signal</keyword>
<dbReference type="Proteomes" id="UP000504635">
    <property type="component" value="Unplaced"/>
</dbReference>
<feature type="transmembrane region" description="Helical" evidence="10">
    <location>
        <begin position="340"/>
        <end position="361"/>
    </location>
</feature>
<evidence type="ECO:0000256" key="5">
    <source>
        <dbReference type="ARBA" id="ARBA00022989"/>
    </source>
</evidence>
<dbReference type="FunCoup" id="A0A6J2XJW7">
    <property type="interactions" value="8"/>
</dbReference>
<proteinExistence type="inferred from homology"/>
<sequence>MKLRLLFCLFMIYTNFVISEKIRKCCTENSEVTENTGDLFICGNQTSARYQVYADSFNNTEGECTDSNTNGFFVYNLHKGKILSKNPIKATYQKCCPLQHTYNPLHRSCTKETNLTEGYLPYSLIKIGLPHCKVILDTKLENLDAVEKYFEDVRDENFCLDKNSQGGYIVRRCEDDLKVCEERRCIKKCCPDGQSFYNGGFCKDTFVHGLKLEEQYYSDFIEDVTDEYELIYGTKCPQVSLLRKNTIQYTITKNGKFRYYYNFSESFLEEDWSEFKNYCLEHATKGSTSGYHIFMCYSKEVPEKFTFTLWAKILSCVFLVITVGIYVYLDEIKSTFGKILISYCLTMFCLITTLIVSHLHLSSLKIDCKIRAYLIIFLNLSAFAWVNIMSLDIWWTFSTSKRAIGSDQRRKDLKKYLLYCLYGWGLPLCHLVLIITLEQTEILPNVIHPYIGVYYCIIEDRNYARILFLLVPQLVFQVINTVLFVKTIVYCVRVKNEINKMNHSSKSTESQKFSVNKERLILIIKLAIIMGFFWIFEVTTAFFSNMKKYSTFTKQLEVIFDNITCLQGIYIFIIFICKKKTLNRIKSKMSRVNQKFAGAYMTQSSQTNSITKVYPIQKRQTTMSITLSE</sequence>
<dbReference type="AlphaFoldDB" id="A0A6J2XJW7"/>
<keyword evidence="13" id="KW-1185">Reference proteome</keyword>
<evidence type="ECO:0000256" key="11">
    <source>
        <dbReference type="SAM" id="SignalP"/>
    </source>
</evidence>
<dbReference type="CDD" id="cd15039">
    <property type="entry name" value="7tmB3_Methuselah-like"/>
    <property type="match status" value="1"/>
</dbReference>
<dbReference type="PANTHER" id="PTHR47154:SF2">
    <property type="entry name" value="G-PROTEIN COUPLED RECEPTOR MTH-RELATED"/>
    <property type="match status" value="1"/>
</dbReference>
<dbReference type="InterPro" id="IPR036272">
    <property type="entry name" value="Methuselah_N_sf"/>
</dbReference>
<dbReference type="GeneID" id="115878755"/>
<accession>A0A6J2XJW7</accession>
<evidence type="ECO:0000256" key="8">
    <source>
        <dbReference type="ARBA" id="ARBA00023170"/>
    </source>
</evidence>
<evidence type="ECO:0000256" key="4">
    <source>
        <dbReference type="ARBA" id="ARBA00022729"/>
    </source>
</evidence>
<name>A0A6J2XJW7_SITOR</name>
<feature type="signal peptide" evidence="11">
    <location>
        <begin position="1"/>
        <end position="19"/>
    </location>
</feature>
<gene>
    <name evidence="14" type="primary">LOC115878755</name>
</gene>
<protein>
    <submittedName>
        <fullName evidence="14">G-protein coupled receptor Mth-like</fullName>
    </submittedName>
</protein>
<evidence type="ECO:0000256" key="10">
    <source>
        <dbReference type="SAM" id="Phobius"/>
    </source>
</evidence>
<evidence type="ECO:0000256" key="9">
    <source>
        <dbReference type="ARBA" id="ARBA00023224"/>
    </source>
</evidence>
<feature type="transmembrane region" description="Helical" evidence="10">
    <location>
        <begin position="474"/>
        <end position="492"/>
    </location>
</feature>
<dbReference type="PANTHER" id="PTHR47154">
    <property type="entry name" value="G-PROTEIN COUPLED RECEPTOR MTH-RELATED"/>
    <property type="match status" value="1"/>
</dbReference>
<keyword evidence="6" id="KW-0297">G-protein coupled receptor</keyword>
<evidence type="ECO:0000313" key="13">
    <source>
        <dbReference type="Proteomes" id="UP000504635"/>
    </source>
</evidence>
<comment type="similarity">
    <text evidence="2">Belongs to the G-protein coupled receptor 2 family. Mth subfamily.</text>
</comment>
<feature type="transmembrane region" description="Helical" evidence="10">
    <location>
        <begin position="416"/>
        <end position="437"/>
    </location>
</feature>
<reference evidence="14" key="1">
    <citation type="submission" date="2025-08" db="UniProtKB">
        <authorList>
            <consortium name="RefSeq"/>
        </authorList>
    </citation>
    <scope>IDENTIFICATION</scope>
    <source>
        <tissue evidence="14">Gonads</tissue>
    </source>
</reference>
<keyword evidence="3 10" id="KW-0812">Transmembrane</keyword>
<dbReference type="Gene3D" id="1.20.1070.10">
    <property type="entry name" value="Rhodopsin 7-helix transmembrane proteins"/>
    <property type="match status" value="1"/>
</dbReference>
<evidence type="ECO:0000256" key="3">
    <source>
        <dbReference type="ARBA" id="ARBA00022692"/>
    </source>
</evidence>
<evidence type="ECO:0000256" key="1">
    <source>
        <dbReference type="ARBA" id="ARBA00004127"/>
    </source>
</evidence>
<dbReference type="InterPro" id="IPR023311">
    <property type="entry name" value="Methusela_ecto_dom_2"/>
</dbReference>
<keyword evidence="8" id="KW-0675">Receptor</keyword>
<evidence type="ECO:0000256" key="7">
    <source>
        <dbReference type="ARBA" id="ARBA00023136"/>
    </source>
</evidence>
<feature type="domain" description="G-protein coupled receptors family 2 profile 2" evidence="12">
    <location>
        <begin position="304"/>
        <end position="579"/>
    </location>
</feature>
<dbReference type="GO" id="GO:0012505">
    <property type="term" value="C:endomembrane system"/>
    <property type="evidence" value="ECO:0007669"/>
    <property type="project" value="UniProtKB-SubCell"/>
</dbReference>
<keyword evidence="5 10" id="KW-1133">Transmembrane helix</keyword>
<organism evidence="13 14">
    <name type="scientific">Sitophilus oryzae</name>
    <name type="common">Rice weevil</name>
    <name type="synonym">Curculio oryzae</name>
    <dbReference type="NCBI Taxonomy" id="7048"/>
    <lineage>
        <taxon>Eukaryota</taxon>
        <taxon>Metazoa</taxon>
        <taxon>Ecdysozoa</taxon>
        <taxon>Arthropoda</taxon>
        <taxon>Hexapoda</taxon>
        <taxon>Insecta</taxon>
        <taxon>Pterygota</taxon>
        <taxon>Neoptera</taxon>
        <taxon>Endopterygota</taxon>
        <taxon>Coleoptera</taxon>
        <taxon>Polyphaga</taxon>
        <taxon>Cucujiformia</taxon>
        <taxon>Curculionidae</taxon>
        <taxon>Dryophthorinae</taxon>
        <taxon>Sitophilus</taxon>
    </lineage>
</organism>
<dbReference type="InterPro" id="IPR000832">
    <property type="entry name" value="GPCR_2_secretin-like"/>
</dbReference>